<organism evidence="2 3">
    <name type="scientific">Kitasatospora nipponensis</name>
    <dbReference type="NCBI Taxonomy" id="258049"/>
    <lineage>
        <taxon>Bacteria</taxon>
        <taxon>Bacillati</taxon>
        <taxon>Actinomycetota</taxon>
        <taxon>Actinomycetes</taxon>
        <taxon>Kitasatosporales</taxon>
        <taxon>Streptomycetaceae</taxon>
        <taxon>Kitasatospora</taxon>
    </lineage>
</organism>
<name>A0ABN1W614_9ACTN</name>
<gene>
    <name evidence="2" type="ORF">GCM10009665_25510</name>
</gene>
<evidence type="ECO:0000256" key="1">
    <source>
        <dbReference type="SAM" id="MobiDB-lite"/>
    </source>
</evidence>
<reference evidence="2 3" key="1">
    <citation type="journal article" date="2019" name="Int. J. Syst. Evol. Microbiol.">
        <title>The Global Catalogue of Microorganisms (GCM) 10K type strain sequencing project: providing services to taxonomists for standard genome sequencing and annotation.</title>
        <authorList>
            <consortium name="The Broad Institute Genomics Platform"/>
            <consortium name="The Broad Institute Genome Sequencing Center for Infectious Disease"/>
            <person name="Wu L."/>
            <person name="Ma J."/>
        </authorList>
    </citation>
    <scope>NUCLEOTIDE SEQUENCE [LARGE SCALE GENOMIC DNA]</scope>
    <source>
        <strain evidence="2 3">JCM 13004</strain>
    </source>
</reference>
<dbReference type="Pfam" id="PF05258">
    <property type="entry name" value="DciA"/>
    <property type="match status" value="1"/>
</dbReference>
<keyword evidence="3" id="KW-1185">Reference proteome</keyword>
<sequence length="306" mass="32472">MTDQLATVMDDVLEQLRHPEQAPAPSQATPEPDPVPELELCGADLARLALNAARQAARRNGVDQLAAKRAKTTVRVRRTDGRDPIGLGGALQALMADRAWDLPVVGGSVLADWPTIAPELAGHVQAVAFTAATGQLDLRPASPAWATQLRLTSTALLARINAHAGTGAVRSIRVLAPATVAAAEPSMPAVPKSPAPVVAEAAQPRERCASYQRAMVAHRQAQPDRRPAANIQQAIQRQDQALAAHREPEQAFRQALDHQAELRDQANRAATTDSSHTRALRRARAERAGAVPLRTALAAPQRSGAA</sequence>
<evidence type="ECO:0000313" key="2">
    <source>
        <dbReference type="EMBL" id="GAA1234144.1"/>
    </source>
</evidence>
<protein>
    <recommendedName>
        <fullName evidence="4">DUF721 domain-containing protein</fullName>
    </recommendedName>
</protein>
<dbReference type="InterPro" id="IPR007922">
    <property type="entry name" value="DciA-like"/>
</dbReference>
<feature type="region of interest" description="Disordered" evidence="1">
    <location>
        <begin position="262"/>
        <end position="306"/>
    </location>
</feature>
<comment type="caution">
    <text evidence="2">The sequence shown here is derived from an EMBL/GenBank/DDBJ whole genome shotgun (WGS) entry which is preliminary data.</text>
</comment>
<dbReference type="EMBL" id="BAAALF010000034">
    <property type="protein sequence ID" value="GAA1234144.1"/>
    <property type="molecule type" value="Genomic_DNA"/>
</dbReference>
<evidence type="ECO:0008006" key="4">
    <source>
        <dbReference type="Google" id="ProtNLM"/>
    </source>
</evidence>
<dbReference type="Proteomes" id="UP001500037">
    <property type="component" value="Unassembled WGS sequence"/>
</dbReference>
<accession>A0ABN1W614</accession>
<dbReference type="RefSeq" id="WP_344441535.1">
    <property type="nucleotide sequence ID" value="NZ_BAAALF010000034.1"/>
</dbReference>
<proteinExistence type="predicted"/>
<evidence type="ECO:0000313" key="3">
    <source>
        <dbReference type="Proteomes" id="UP001500037"/>
    </source>
</evidence>